<protein>
    <recommendedName>
        <fullName evidence="11">Outer membrane efflux protein</fullName>
    </recommendedName>
</protein>
<evidence type="ECO:0000256" key="3">
    <source>
        <dbReference type="ARBA" id="ARBA00022448"/>
    </source>
</evidence>
<dbReference type="AlphaFoldDB" id="A0A0S6VY36"/>
<dbReference type="GO" id="GO:1990281">
    <property type="term" value="C:efflux pump complex"/>
    <property type="evidence" value="ECO:0007669"/>
    <property type="project" value="TreeGrafter"/>
</dbReference>
<dbReference type="STRING" id="1499966.U14_01551"/>
<dbReference type="InterPro" id="IPR003423">
    <property type="entry name" value="OMP_efflux"/>
</dbReference>
<keyword evidence="3" id="KW-0813">Transport</keyword>
<dbReference type="GO" id="GO:0009279">
    <property type="term" value="C:cell outer membrane"/>
    <property type="evidence" value="ECO:0007669"/>
    <property type="project" value="UniProtKB-SubCell"/>
</dbReference>
<evidence type="ECO:0000256" key="5">
    <source>
        <dbReference type="ARBA" id="ARBA00022692"/>
    </source>
</evidence>
<dbReference type="PANTHER" id="PTHR30026">
    <property type="entry name" value="OUTER MEMBRANE PROTEIN TOLC"/>
    <property type="match status" value="1"/>
</dbReference>
<keyword evidence="6" id="KW-0472">Membrane</keyword>
<evidence type="ECO:0000256" key="7">
    <source>
        <dbReference type="ARBA" id="ARBA00023237"/>
    </source>
</evidence>
<accession>A0A0S6VY36</accession>
<evidence type="ECO:0000256" key="1">
    <source>
        <dbReference type="ARBA" id="ARBA00004442"/>
    </source>
</evidence>
<evidence type="ECO:0000256" key="8">
    <source>
        <dbReference type="SAM" id="Coils"/>
    </source>
</evidence>
<keyword evidence="10" id="KW-1185">Reference proteome</keyword>
<dbReference type="PANTHER" id="PTHR30026:SF20">
    <property type="entry name" value="OUTER MEMBRANE PROTEIN TOLC"/>
    <property type="match status" value="1"/>
</dbReference>
<organism evidence="9">
    <name type="scientific">Candidatus Moduliflexus flocculans</name>
    <dbReference type="NCBI Taxonomy" id="1499966"/>
    <lineage>
        <taxon>Bacteria</taxon>
        <taxon>Candidatus Moduliflexota</taxon>
        <taxon>Candidatus Moduliflexia</taxon>
        <taxon>Candidatus Moduliflexales</taxon>
        <taxon>Candidatus Moduliflexaceae</taxon>
    </lineage>
</organism>
<keyword evidence="8" id="KW-0175">Coiled coil</keyword>
<dbReference type="Pfam" id="PF02321">
    <property type="entry name" value="OEP"/>
    <property type="match status" value="2"/>
</dbReference>
<dbReference type="HOGENOM" id="CLU_590078_0_0_0"/>
<name>A0A0S6VY36_9BACT</name>
<evidence type="ECO:0000256" key="2">
    <source>
        <dbReference type="ARBA" id="ARBA00007613"/>
    </source>
</evidence>
<proteinExistence type="inferred from homology"/>
<dbReference type="Proteomes" id="UP000030700">
    <property type="component" value="Unassembled WGS sequence"/>
</dbReference>
<dbReference type="InterPro" id="IPR051906">
    <property type="entry name" value="TolC-like"/>
</dbReference>
<comment type="subcellular location">
    <subcellularLocation>
        <location evidence="1">Cell outer membrane</location>
    </subcellularLocation>
</comment>
<comment type="similarity">
    <text evidence="2">Belongs to the outer membrane factor (OMF) (TC 1.B.17) family.</text>
</comment>
<keyword evidence="7" id="KW-0998">Cell outer membrane</keyword>
<evidence type="ECO:0000313" key="9">
    <source>
        <dbReference type="EMBL" id="GAK50323.1"/>
    </source>
</evidence>
<evidence type="ECO:0000256" key="6">
    <source>
        <dbReference type="ARBA" id="ARBA00023136"/>
    </source>
</evidence>
<sequence>MRFVGGFILLFSLFRIGYAQEAGVPLSVDEAVKLALAQNLDLQTSRDRVISTEISVETAKSEFRLNIRPDISGLYQQNDELDQNYGVKFSKRFTTGSEASWEVRTQVDDSEDEDEPYQTDVILAYTQPLLRGRGKLATTNQLVSAQEQQVIQRRNYLLTQQRLIVQVVASYYDIVRDQLLIGVHERAVERADLLKQAAEAKLKVGMASKMDVFRAELQLLNAQNRVVDARASFENALRRFNVLLGNVTDMRYTFVSALEYTPVELDQEELIRQALEHRLELQTARDRINEAERQLKIAKQNLLPPLDVSVRYTFRGTGEAFDQSWNTDDEFWGVGLSSSFDIDRAQERANYQQAQLTLNATLRDLQAAQDDIISEVMQTIVSVRQAQASVELQAQSVTQAEKQLELSSLRYKKGLSDNLEVVESEDNLMNAKNGYYSAVAQHLAATLRLRQVTGTLEVPSP</sequence>
<gene>
    <name evidence="9" type="ORF">U14_01551</name>
</gene>
<dbReference type="EMBL" id="DF820456">
    <property type="protein sequence ID" value="GAK50323.1"/>
    <property type="molecule type" value="Genomic_DNA"/>
</dbReference>
<keyword evidence="5" id="KW-0812">Transmembrane</keyword>
<feature type="coiled-coil region" evidence="8">
    <location>
        <begin position="265"/>
        <end position="301"/>
    </location>
</feature>
<dbReference type="Gene3D" id="1.20.1600.10">
    <property type="entry name" value="Outer membrane efflux proteins (OEP)"/>
    <property type="match status" value="1"/>
</dbReference>
<dbReference type="GO" id="GO:0015288">
    <property type="term" value="F:porin activity"/>
    <property type="evidence" value="ECO:0007669"/>
    <property type="project" value="TreeGrafter"/>
</dbReference>
<evidence type="ECO:0008006" key="11">
    <source>
        <dbReference type="Google" id="ProtNLM"/>
    </source>
</evidence>
<dbReference type="GO" id="GO:0015562">
    <property type="term" value="F:efflux transmembrane transporter activity"/>
    <property type="evidence" value="ECO:0007669"/>
    <property type="project" value="InterPro"/>
</dbReference>
<keyword evidence="4" id="KW-1134">Transmembrane beta strand</keyword>
<evidence type="ECO:0000256" key="4">
    <source>
        <dbReference type="ARBA" id="ARBA00022452"/>
    </source>
</evidence>
<evidence type="ECO:0000313" key="10">
    <source>
        <dbReference type="Proteomes" id="UP000030700"/>
    </source>
</evidence>
<dbReference type="SUPFAM" id="SSF56954">
    <property type="entry name" value="Outer membrane efflux proteins (OEP)"/>
    <property type="match status" value="1"/>
</dbReference>
<reference evidence="9" key="1">
    <citation type="journal article" date="2015" name="PeerJ">
        <title>First genomic representation of candidate bacterial phylum KSB3 points to enhanced environmental sensing as a trigger of wastewater bulking.</title>
        <authorList>
            <person name="Sekiguchi Y."/>
            <person name="Ohashi A."/>
            <person name="Parks D.H."/>
            <person name="Yamauchi T."/>
            <person name="Tyson G.W."/>
            <person name="Hugenholtz P."/>
        </authorList>
    </citation>
    <scope>NUCLEOTIDE SEQUENCE [LARGE SCALE GENOMIC DNA]</scope>
</reference>